<keyword evidence="2" id="KW-1185">Reference proteome</keyword>
<dbReference type="Proteomes" id="UP000247591">
    <property type="component" value="Unassembled WGS sequence"/>
</dbReference>
<dbReference type="EMBL" id="QJSP01000002">
    <property type="protein sequence ID" value="PYE20184.1"/>
    <property type="molecule type" value="Genomic_DNA"/>
</dbReference>
<dbReference type="AlphaFoldDB" id="A0A318RNJ4"/>
<organism evidence="1 2">
    <name type="scientific">Williamsia limnetica</name>
    <dbReference type="NCBI Taxonomy" id="882452"/>
    <lineage>
        <taxon>Bacteria</taxon>
        <taxon>Bacillati</taxon>
        <taxon>Actinomycetota</taxon>
        <taxon>Actinomycetes</taxon>
        <taxon>Mycobacteriales</taxon>
        <taxon>Nocardiaceae</taxon>
        <taxon>Williamsia</taxon>
    </lineage>
</organism>
<accession>A0A318RNJ4</accession>
<reference evidence="1 2" key="1">
    <citation type="submission" date="2018-06" db="EMBL/GenBank/DDBJ databases">
        <title>Genomic Encyclopedia of Type Strains, Phase IV (KMG-IV): sequencing the most valuable type-strain genomes for metagenomic binning, comparative biology and taxonomic classification.</title>
        <authorList>
            <person name="Goeker M."/>
        </authorList>
    </citation>
    <scope>NUCLEOTIDE SEQUENCE [LARGE SCALE GENOMIC DNA]</scope>
    <source>
        <strain evidence="1 2">DSM 45521</strain>
    </source>
</reference>
<dbReference type="RefSeq" id="WP_110468177.1">
    <property type="nucleotide sequence ID" value="NZ_QJSP01000002.1"/>
</dbReference>
<name>A0A318RNJ4_WILLI</name>
<comment type="caution">
    <text evidence="1">The sequence shown here is derived from an EMBL/GenBank/DDBJ whole genome shotgun (WGS) entry which is preliminary data.</text>
</comment>
<dbReference type="OrthoDB" id="4929423at2"/>
<evidence type="ECO:0000313" key="1">
    <source>
        <dbReference type="EMBL" id="PYE20184.1"/>
    </source>
</evidence>
<evidence type="ECO:0000313" key="2">
    <source>
        <dbReference type="Proteomes" id="UP000247591"/>
    </source>
</evidence>
<sequence>MGESTTKFMRNARRVSGVPPELLGVDPMEDDPTARAVQQHQADALSAALWCASAYVMDGLFEDLLGRSADESKAAMTADGTILPFLPRRFARKYDFQFVQKLIVAGADLFARLTREWSPPDCVAQELLVRVLFDHVQFYKDTYGLDLAEDWRSTLARELLVGPGNGHSFGSDESDADLGRCNMTSVEFENWFEPFDGRRLPPYVESLESRGRP</sequence>
<protein>
    <submittedName>
        <fullName evidence="1">Uncharacterized protein</fullName>
    </submittedName>
</protein>
<gene>
    <name evidence="1" type="ORF">DFR67_102322</name>
</gene>
<proteinExistence type="predicted"/>